<sequence length="264" mass="27675">MSGRFYDPNPVYFDILSNQPVAGGFLQFFDQGTTNPRMTWSNQALTTPNTNPVPLDSSGRANVNIWLSGSYTVRLTDSLGAVIWTRDVNEGSVGNNVFPTLEAGKFLTNDGSVVLWADLIQLPDPTGSDGKMVVASGGGYVLQAQPTAPVSPIVVTDTSVKYVGTSSVILEQWGTASIPASGAQIATGTITFPTAYTTVPNLQVTINKGPGVVAAGFIGDIGVPSVSTTGATVAWDLGVDDVRSMYNLTSPLPIMWRAIGKVAS</sequence>
<dbReference type="AlphaFoldDB" id="A0A246KTR6"/>
<accession>A0A246KTR6</accession>
<evidence type="ECO:0000313" key="2">
    <source>
        <dbReference type="Proteomes" id="UP000197904"/>
    </source>
</evidence>
<gene>
    <name evidence="1" type="ORF">CEE55_19935</name>
</gene>
<proteinExistence type="predicted"/>
<protein>
    <submittedName>
        <fullName evidence="1">Uncharacterized protein</fullName>
    </submittedName>
</protein>
<name>A0A246KTR6_9GAMM</name>
<comment type="caution">
    <text evidence="1">The sequence shown here is derived from an EMBL/GenBank/DDBJ whole genome shotgun (WGS) entry which is preliminary data.</text>
</comment>
<organism evidence="1 2">
    <name type="scientific">Stenotrophomonas pavanii</name>
    <dbReference type="NCBI Taxonomy" id="487698"/>
    <lineage>
        <taxon>Bacteria</taxon>
        <taxon>Pseudomonadati</taxon>
        <taxon>Pseudomonadota</taxon>
        <taxon>Gammaproteobacteria</taxon>
        <taxon>Lysobacterales</taxon>
        <taxon>Lysobacteraceae</taxon>
        <taxon>Stenotrophomonas</taxon>
    </lineage>
</organism>
<reference evidence="1 2" key="1">
    <citation type="submission" date="2017-06" db="EMBL/GenBank/DDBJ databases">
        <authorList>
            <person name="Kim H.J."/>
            <person name="Triplett B.A."/>
        </authorList>
    </citation>
    <scope>NUCLEOTIDE SEQUENCE [LARGE SCALE GENOMIC DNA]</scope>
    <source>
        <strain evidence="1 2">S18795</strain>
    </source>
</reference>
<dbReference type="Proteomes" id="UP000197904">
    <property type="component" value="Unassembled WGS sequence"/>
</dbReference>
<evidence type="ECO:0000313" key="1">
    <source>
        <dbReference type="EMBL" id="OWR28001.1"/>
    </source>
</evidence>
<dbReference type="EMBL" id="NIXP01000134">
    <property type="protein sequence ID" value="OWR28001.1"/>
    <property type="molecule type" value="Genomic_DNA"/>
</dbReference>